<keyword evidence="1" id="KW-0614">Plasmid</keyword>
<proteinExistence type="predicted"/>
<dbReference type="GO" id="GO:0008641">
    <property type="term" value="F:ubiquitin-like modifier activating enzyme activity"/>
    <property type="evidence" value="ECO:0007669"/>
    <property type="project" value="InterPro"/>
</dbReference>
<evidence type="ECO:0000313" key="1">
    <source>
        <dbReference type="EMBL" id="ADC52267.1"/>
    </source>
</evidence>
<geneLocation type="plasmid" evidence="1 2">
    <name>pBpOF4-01</name>
</geneLocation>
<organism evidence="1 2">
    <name type="scientific">Alkalihalophilus pseudofirmus (strain ATCC BAA-2126 / JCM 17055 / OF4)</name>
    <name type="common">Bacillus pseudofirmus</name>
    <dbReference type="NCBI Taxonomy" id="398511"/>
    <lineage>
        <taxon>Bacteria</taxon>
        <taxon>Bacillati</taxon>
        <taxon>Bacillota</taxon>
        <taxon>Bacilli</taxon>
        <taxon>Bacillales</taxon>
        <taxon>Bacillaceae</taxon>
        <taxon>Alkalihalophilus</taxon>
    </lineage>
</organism>
<dbReference type="InterPro" id="IPR022291">
    <property type="entry name" value="Bacteriocin_synth_cyclodeHase"/>
</dbReference>
<sequence>MEKTYVKQGKFYKTSDGILFIHHSKDIAFEVKGDSELLSQIIHYCDGTFKVEEILSFITITERDLRAFFNSLVEANALVELTSNIFDGVFILKNNKDVSFLNKEIATTPIEELPSNIKLLIGISYENDWKYFSTISNYAIEHSIPWVKFSIDETFLRLGPYFFPDGGPCFNCLDLRIKTNSENEEKEARNKIPDKDMEKILSSLVIKEVKKYLIGMEPTHLFNTEISINTTTYSSKRVKVLRMPNCTRCNERRKKHEPVAITP</sequence>
<dbReference type="Proteomes" id="UP000001544">
    <property type="component" value="Plasmid pBpOF4-01"/>
</dbReference>
<protein>
    <recommendedName>
        <fullName evidence="3">Bacteriocin biosynthesis cyclodehydratase domain-containing protein</fullName>
    </recommendedName>
</protein>
<dbReference type="HOGENOM" id="CLU_1056275_0_0_9"/>
<dbReference type="SUPFAM" id="SSF69572">
    <property type="entry name" value="Activating enzymes of the ubiquitin-like proteins"/>
    <property type="match status" value="1"/>
</dbReference>
<reference evidence="1 2" key="1">
    <citation type="journal article" date="2011" name="Environ. Microbiol.">
        <title>Genome of alkaliphilic Bacillus pseudofirmus OF4 reveals adaptations that support the ability to grow in an external pH range from 7.5 to 11.4.</title>
        <authorList>
            <person name="Janto B."/>
            <person name="Ahmed A."/>
            <person name="Ito M."/>
            <person name="Liu J."/>
            <person name="Hicks D.B."/>
            <person name="Pagni S."/>
            <person name="Fackelmayer O.J."/>
            <person name="Smith T.A."/>
            <person name="Earl J."/>
            <person name="Elbourne L.D."/>
            <person name="Hassan K."/>
            <person name="Paulsen I.T."/>
            <person name="Kolsto A.B."/>
            <person name="Tourasse N.J."/>
            <person name="Ehrlich G.D."/>
            <person name="Boissy R."/>
            <person name="Ivey D.M."/>
            <person name="Li G."/>
            <person name="Xue Y."/>
            <person name="Ma Y."/>
            <person name="Hu F.Z."/>
            <person name="Krulwich T.A."/>
        </authorList>
    </citation>
    <scope>NUCLEOTIDE SEQUENCE [LARGE SCALE GENOMIC DNA]</scope>
    <source>
        <strain evidence="2">ATCC BAA-2126 / JCM 17055 / OF4</strain>
    </source>
</reference>
<gene>
    <name evidence="1" type="ordered locus">BpOF4_21359</name>
</gene>
<evidence type="ECO:0008006" key="3">
    <source>
        <dbReference type="Google" id="ProtNLM"/>
    </source>
</evidence>
<dbReference type="Gene3D" id="3.40.50.720">
    <property type="entry name" value="NAD(P)-binding Rossmann-like Domain"/>
    <property type="match status" value="1"/>
</dbReference>
<dbReference type="NCBIfam" id="TIGR03882">
    <property type="entry name" value="cyclo_dehyd_2"/>
    <property type="match status" value="1"/>
</dbReference>
<dbReference type="EMBL" id="CP001879">
    <property type="protein sequence ID" value="ADC52267.1"/>
    <property type="molecule type" value="Genomic_DNA"/>
</dbReference>
<keyword evidence="2" id="KW-1185">Reference proteome</keyword>
<name>D3G1P1_ALKPO</name>
<evidence type="ECO:0000313" key="2">
    <source>
        <dbReference type="Proteomes" id="UP000001544"/>
    </source>
</evidence>
<dbReference type="InterPro" id="IPR035985">
    <property type="entry name" value="Ubiquitin-activating_enz"/>
</dbReference>
<accession>D3G1P1</accession>
<dbReference type="KEGG" id="bpf:BpOF4_21359"/>
<dbReference type="AlphaFoldDB" id="D3G1P1"/>
<dbReference type="RefSeq" id="WP_012961176.1">
    <property type="nucleotide sequence ID" value="NC_013792.1"/>
</dbReference>